<evidence type="ECO:0000259" key="3">
    <source>
        <dbReference type="Pfam" id="PF09832"/>
    </source>
</evidence>
<dbReference type="EMBL" id="CP003379">
    <property type="protein sequence ID" value="AFL86711.1"/>
    <property type="molecule type" value="Genomic_DNA"/>
</dbReference>
<dbReference type="eggNOG" id="COG3184">
    <property type="taxonomic scope" value="Bacteria"/>
</dbReference>
<sequence length="196" mass="20860">MRSMHTLAVALCLAAAPFAHADDASHRAKAEQMLQLTHTDSMMKEQLSNLQERINGMAKQQSGQGTLSPAQTTLTTNYLKQVQDLTNDEVGWEKLRPAVVQSYADTFTDADLDGIIAFYKTPAGNALLTKSPDIANKTMVTVQGKIKELQPKLGAMTEEYAKQMQAAAPAPAAAPATAAPKPTTPAAKPAAPASKK</sequence>
<dbReference type="OrthoDB" id="490569at2"/>
<dbReference type="HOGENOM" id="CLU_107918_2_1_0"/>
<dbReference type="RefSeq" id="WP_014784280.1">
    <property type="nucleotide sequence ID" value="NC_018014.1"/>
</dbReference>
<feature type="compositionally biased region" description="Low complexity" evidence="1">
    <location>
        <begin position="166"/>
        <end position="196"/>
    </location>
</feature>
<dbReference type="InterPro" id="IPR018637">
    <property type="entry name" value="DUF2059"/>
</dbReference>
<feature type="region of interest" description="Disordered" evidence="1">
    <location>
        <begin position="165"/>
        <end position="196"/>
    </location>
</feature>
<evidence type="ECO:0000256" key="1">
    <source>
        <dbReference type="SAM" id="MobiDB-lite"/>
    </source>
</evidence>
<dbReference type="Pfam" id="PF09832">
    <property type="entry name" value="DUF2059"/>
    <property type="match status" value="1"/>
</dbReference>
<evidence type="ECO:0000313" key="4">
    <source>
        <dbReference type="EMBL" id="AFL86711.1"/>
    </source>
</evidence>
<keyword evidence="2" id="KW-0732">Signal</keyword>
<gene>
    <name evidence="4" type="ordered locus">Terro_0362</name>
</gene>
<dbReference type="STRING" id="926566.Terro_0362"/>
<accession>I3ZBU3</accession>
<evidence type="ECO:0000256" key="2">
    <source>
        <dbReference type="SAM" id="SignalP"/>
    </source>
</evidence>
<proteinExistence type="predicted"/>
<reference evidence="4 5" key="1">
    <citation type="submission" date="2012-06" db="EMBL/GenBank/DDBJ databases">
        <title>Complete genome of Terriglobus roseus DSM 18391.</title>
        <authorList>
            <consortium name="US DOE Joint Genome Institute (JGI-PGF)"/>
            <person name="Lucas S."/>
            <person name="Copeland A."/>
            <person name="Lapidus A."/>
            <person name="Glavina del Rio T."/>
            <person name="Dalin E."/>
            <person name="Tice H."/>
            <person name="Bruce D."/>
            <person name="Goodwin L."/>
            <person name="Pitluck S."/>
            <person name="Peters L."/>
            <person name="Mikhailova N."/>
            <person name="Munk A.C.C."/>
            <person name="Kyrpides N."/>
            <person name="Mavromatis K."/>
            <person name="Ivanova N."/>
            <person name="Brettin T."/>
            <person name="Detter J.C."/>
            <person name="Han C."/>
            <person name="Larimer F."/>
            <person name="Land M."/>
            <person name="Hauser L."/>
            <person name="Markowitz V."/>
            <person name="Cheng J.-F."/>
            <person name="Hugenholtz P."/>
            <person name="Woyke T."/>
            <person name="Wu D."/>
            <person name="Brambilla E."/>
            <person name="Klenk H.-P."/>
            <person name="Eisen J.A."/>
        </authorList>
    </citation>
    <scope>NUCLEOTIDE SEQUENCE [LARGE SCALE GENOMIC DNA]</scope>
    <source>
        <strain evidence="5">DSM 18391 / NRRL B-41598 / KBS 63</strain>
    </source>
</reference>
<feature type="signal peptide" evidence="2">
    <location>
        <begin position="1"/>
        <end position="21"/>
    </location>
</feature>
<keyword evidence="5" id="KW-1185">Reference proteome</keyword>
<name>I3ZBU3_TERRK</name>
<protein>
    <recommendedName>
        <fullName evidence="3">DUF2059 domain-containing protein</fullName>
    </recommendedName>
</protein>
<dbReference type="PATRIC" id="fig|926566.3.peg.364"/>
<feature type="domain" description="DUF2059" evidence="3">
    <location>
        <begin position="93"/>
        <end position="151"/>
    </location>
</feature>
<dbReference type="AlphaFoldDB" id="I3ZBU3"/>
<feature type="chain" id="PRO_5003683631" description="DUF2059 domain-containing protein" evidence="2">
    <location>
        <begin position="22"/>
        <end position="196"/>
    </location>
</feature>
<dbReference type="KEGG" id="trs:Terro_0362"/>
<evidence type="ECO:0000313" key="5">
    <source>
        <dbReference type="Proteomes" id="UP000006056"/>
    </source>
</evidence>
<dbReference type="Proteomes" id="UP000006056">
    <property type="component" value="Chromosome"/>
</dbReference>
<organism evidence="4 5">
    <name type="scientific">Terriglobus roseus (strain DSM 18391 / NRRL B-41598 / KBS 63)</name>
    <dbReference type="NCBI Taxonomy" id="926566"/>
    <lineage>
        <taxon>Bacteria</taxon>
        <taxon>Pseudomonadati</taxon>
        <taxon>Acidobacteriota</taxon>
        <taxon>Terriglobia</taxon>
        <taxon>Terriglobales</taxon>
        <taxon>Acidobacteriaceae</taxon>
        <taxon>Terriglobus</taxon>
    </lineage>
</organism>